<dbReference type="VEuPathDB" id="MicrosporidiaDB:G9O61_00g013690"/>
<name>A0A0F9WCL6_9MICR</name>
<protein>
    <submittedName>
        <fullName evidence="1">Uncharacterized protein</fullName>
    </submittedName>
</protein>
<dbReference type="OrthoDB" id="2192474at2759"/>
<dbReference type="GeneID" id="36320986"/>
<evidence type="ECO:0000313" key="1">
    <source>
        <dbReference type="EMBL" id="KKO74575.1"/>
    </source>
</evidence>
<proteinExistence type="predicted"/>
<dbReference type="Proteomes" id="UP000034350">
    <property type="component" value="Unassembled WGS sequence"/>
</dbReference>
<accession>A0A0F9WCL6</accession>
<sequence>MKITLENEIRLKNMLRQKDKEQESLILTEEIESKEKKMLSHISKDYLNIIERCNDLKNVKNKIPLIIDTNDEIILKYREISLQILEIEKEIKDHKNLNSLICKLLDELCLLRSFYELICENLTNLDKLYFYKLAKNAKQIKLLLEHFKDYRSYENLNEIATNYLKKVELETFKFITEYKNQVTQNFSTLGKKICEIVNNMSKGKHRIIFNDLFALRNAFITPKFLDIIYIRRQLDSIDEFIDTFNLERKSLILRIKKDDQFMYCMISEIVNSYFLVIFNKNFFDYYDIILENINDYFMNNVRDIFKYKDILVYIKMLMEILNIDSEKFNETIGRIAIEYFSKSNLNDNLNNRLMFRKEIEKFIDESCTFIAKFNNNEVDEIFINRLDLYLKDYIMSSTAETVLEDEVILKNVHEKISKKFPDINLRSENIINEKIESLKFEIVKQKMTEIDLIFKNSKNFNIELQNYVTSHKQLLNELYGIIKIKFIELINDNKDAPINIKRELAGKTTCWYKYLLSVSKHLSEDFKNVNEEANKF</sequence>
<dbReference type="VEuPathDB" id="MicrosporidiaDB:NCER_101454"/>
<dbReference type="RefSeq" id="XP_024330317.1">
    <property type="nucleotide sequence ID" value="XM_024476038.1"/>
</dbReference>
<reference evidence="1 2" key="1">
    <citation type="journal article" date="2015" name="Environ. Microbiol.">
        <title>Genome analyses suggest the presence of polyploidy and recent human-driven expansions in eight global populations of the honeybee pathogen Nosema ceranae.</title>
        <authorList>
            <person name="Pelin A."/>
            <person name="Selman M."/>
            <person name="Aris-Brosou S."/>
            <person name="Farinelli L."/>
            <person name="Corradi N."/>
        </authorList>
    </citation>
    <scope>NUCLEOTIDE SEQUENCE [LARGE SCALE GENOMIC DNA]</scope>
    <source>
        <strain evidence="1 2">PA08 1199</strain>
    </source>
</reference>
<keyword evidence="2" id="KW-1185">Reference proteome</keyword>
<gene>
    <name evidence="1" type="ORF">AAJ76_5900020446</name>
</gene>
<dbReference type="EMBL" id="JPQZ01000059">
    <property type="protein sequence ID" value="KKO74575.1"/>
    <property type="molecule type" value="Genomic_DNA"/>
</dbReference>
<dbReference type="VEuPathDB" id="MicrosporidiaDB:AAJ76_5900020446"/>
<evidence type="ECO:0000313" key="2">
    <source>
        <dbReference type="Proteomes" id="UP000034350"/>
    </source>
</evidence>
<dbReference type="AlphaFoldDB" id="A0A0F9WCL6"/>
<comment type="caution">
    <text evidence="1">The sequence shown here is derived from an EMBL/GenBank/DDBJ whole genome shotgun (WGS) entry which is preliminary data.</text>
</comment>
<organism evidence="1 2">
    <name type="scientific">Vairimorpha ceranae</name>
    <dbReference type="NCBI Taxonomy" id="40302"/>
    <lineage>
        <taxon>Eukaryota</taxon>
        <taxon>Fungi</taxon>
        <taxon>Fungi incertae sedis</taxon>
        <taxon>Microsporidia</taxon>
        <taxon>Nosematidae</taxon>
        <taxon>Vairimorpha</taxon>
    </lineage>
</organism>